<feature type="region of interest" description="Disordered" evidence="1">
    <location>
        <begin position="58"/>
        <end position="88"/>
    </location>
</feature>
<accession>A0A6F9DJW8</accession>
<gene>
    <name evidence="2" type="primary">LOC108949781-003</name>
</gene>
<protein>
    <submittedName>
        <fullName evidence="2">Uncharacterized protein LOC108949781</fullName>
    </submittedName>
</protein>
<organism evidence="2">
    <name type="scientific">Phallusia mammillata</name>
    <dbReference type="NCBI Taxonomy" id="59560"/>
    <lineage>
        <taxon>Eukaryota</taxon>
        <taxon>Metazoa</taxon>
        <taxon>Chordata</taxon>
        <taxon>Tunicata</taxon>
        <taxon>Ascidiacea</taxon>
        <taxon>Phlebobranchia</taxon>
        <taxon>Ascidiidae</taxon>
        <taxon>Phallusia</taxon>
    </lineage>
</organism>
<reference evidence="2" key="1">
    <citation type="submission" date="2020-04" db="EMBL/GenBank/DDBJ databases">
        <authorList>
            <person name="Neveu A P."/>
        </authorList>
    </citation>
    <scope>NUCLEOTIDE SEQUENCE</scope>
    <source>
        <tissue evidence="2">Whole embryo</tissue>
    </source>
</reference>
<sequence length="88" mass="9860">MVRIGAQTQHSKKAFKDHKMYSILRNVIPLTDCKNEKNKTIADDIKIVLSGAADWDNGWMQRQKETDSGSGSLTEPIASSDEDETFCN</sequence>
<proteinExistence type="evidence at transcript level"/>
<evidence type="ECO:0000313" key="2">
    <source>
        <dbReference type="EMBL" id="CAB3263266.1"/>
    </source>
</evidence>
<evidence type="ECO:0000256" key="1">
    <source>
        <dbReference type="SAM" id="MobiDB-lite"/>
    </source>
</evidence>
<dbReference type="AlphaFoldDB" id="A0A6F9DJW8"/>
<dbReference type="EMBL" id="LR787404">
    <property type="protein sequence ID" value="CAB3263266.1"/>
    <property type="molecule type" value="mRNA"/>
</dbReference>
<name>A0A6F9DJW8_9ASCI</name>